<feature type="chain" id="PRO_5007281482" evidence="1">
    <location>
        <begin position="19"/>
        <end position="451"/>
    </location>
</feature>
<dbReference type="RefSeq" id="WP_075540185.1">
    <property type="nucleotide sequence ID" value="NZ_CP053844.1"/>
</dbReference>
<organism evidence="2 3">
    <name type="scientific">Campylobacter geochelonis</name>
    <dbReference type="NCBI Taxonomy" id="1780362"/>
    <lineage>
        <taxon>Bacteria</taxon>
        <taxon>Pseudomonadati</taxon>
        <taxon>Campylobacterota</taxon>
        <taxon>Epsilonproteobacteria</taxon>
        <taxon>Campylobacterales</taxon>
        <taxon>Campylobacteraceae</taxon>
        <taxon>Campylobacter</taxon>
    </lineage>
</organism>
<gene>
    <name evidence="2" type="ORF">ERS672216_00999</name>
</gene>
<proteinExistence type="predicted"/>
<feature type="signal peptide" evidence="1">
    <location>
        <begin position="1"/>
        <end position="18"/>
    </location>
</feature>
<evidence type="ECO:0000313" key="2">
    <source>
        <dbReference type="EMBL" id="CZE47647.1"/>
    </source>
</evidence>
<dbReference type="PROSITE" id="PS51257">
    <property type="entry name" value="PROKAR_LIPOPROTEIN"/>
    <property type="match status" value="1"/>
</dbReference>
<reference evidence="2 3" key="1">
    <citation type="submission" date="2016-02" db="EMBL/GenBank/DDBJ databases">
        <authorList>
            <consortium name="Pathogen Informatics"/>
        </authorList>
    </citation>
    <scope>NUCLEOTIDE SEQUENCE [LARGE SCALE GENOMIC DNA]</scope>
    <source>
        <strain evidence="2 3">RC20</strain>
    </source>
</reference>
<accession>A0A128EGB7</accession>
<dbReference type="OrthoDB" id="5329991at2"/>
<keyword evidence="1" id="KW-0732">Signal</keyword>
<sequence length="451" mass="51443">MKNIIFTILLALFFSGCAAISGYESDIQSYNQQILQRDCGFDDDKKAIENGNDVLYVALKAGMRARICKEYELSNNFFDIAESRYKNDVDLKSFFASIGDGVSGTFLNSNSLDYDGRFYERIMINVYKALNFMALGKFDYARVELNRALNRQERAKEYYVDEILKAQNLLNDKAKSRNQIGFSDSQISKLSNIYTQNIQAIYPNFINPFATYLSGLFFMLENDKKGYELLKESLEMQPSNLAIKQDIKFAKSGKKEPQIWLIYENGQSAGLKEEVFHIPLFLFSDEVYHAGIALPVLTSPKQSYMNLELNGQKTSQVADMNAIIQTEFAKISPILIRKEILRALFKSALQYSASQISQRRCDSYGRCYDDLNPLAMLFGIYSAITTKADIRYIPTMPSNFQSVRVPNLGNAMIKDDNGAVLLNLQTDKNKNTIIYLKSLTKGFFEFDKIEF</sequence>
<keyword evidence="3" id="KW-1185">Reference proteome</keyword>
<dbReference type="Proteomes" id="UP000069632">
    <property type="component" value="Unassembled WGS sequence"/>
</dbReference>
<evidence type="ECO:0000313" key="3">
    <source>
        <dbReference type="Proteomes" id="UP000069632"/>
    </source>
</evidence>
<keyword evidence="2" id="KW-0449">Lipoprotein</keyword>
<protein>
    <submittedName>
        <fullName evidence="2">Lipoprotein</fullName>
    </submittedName>
</protein>
<evidence type="ECO:0000256" key="1">
    <source>
        <dbReference type="SAM" id="SignalP"/>
    </source>
</evidence>
<dbReference type="EMBL" id="FIZP01000003">
    <property type="protein sequence ID" value="CZE47647.1"/>
    <property type="molecule type" value="Genomic_DNA"/>
</dbReference>
<name>A0A128EGB7_9BACT</name>
<dbReference type="AlphaFoldDB" id="A0A128EGB7"/>